<sequence length="189" mass="21055">MVKNDITSKKSAQVIIFYDLEDSRLDTLNEKTKGPINEEVEFLLGFDWNNCVNFANYCSSRNEISEFEKCDERNERVSMYRGSLERTRAYVRASCRGHNNRWDRTHCGSPGLLLESIVKAYNKGTFGDSVGFENSISCSGKLIVTTEESPLESTTITSGEKNRERGGVLLVCLAAVLATGDNTGSDSQK</sequence>
<dbReference type="AlphaFoldDB" id="A0AA48KZM4"/>
<organism evidence="1">
    <name type="scientific">Candidatus Paraimprobicoccus trichonymphae</name>
    <dbReference type="NCBI Taxonomy" id="3033793"/>
    <lineage>
        <taxon>Bacteria</taxon>
        <taxon>Bacillati</taxon>
        <taxon>Bacillota</taxon>
        <taxon>Clostridia</taxon>
        <taxon>Candidatus Paraimprobicoccus</taxon>
    </lineage>
</organism>
<dbReference type="EMBL" id="AP027925">
    <property type="protein sequence ID" value="BED92429.1"/>
    <property type="molecule type" value="Genomic_DNA"/>
</dbReference>
<accession>A0AA48KZM4</accession>
<name>A0AA48KZM4_9FIRM</name>
<dbReference type="Proteomes" id="UP001335720">
    <property type="component" value="Chromosome"/>
</dbReference>
<evidence type="ECO:0000313" key="1">
    <source>
        <dbReference type="EMBL" id="BED92429.1"/>
    </source>
</evidence>
<gene>
    <name evidence="1" type="ORF">RsTaC01_0145</name>
</gene>
<proteinExistence type="predicted"/>
<reference evidence="1" key="1">
    <citation type="journal article" date="2023" name="ISME J.">
        <title>Emergence of putative energy parasites within Clostridia revealed by genome analysis of a novel endosymbiotic clade.</title>
        <authorList>
            <person name="Takahashi K."/>
            <person name="Kuwahara H."/>
            <person name="Horikawa Y."/>
            <person name="Izawa K."/>
            <person name="Kato D."/>
            <person name="Inagaki T."/>
            <person name="Yuki M."/>
            <person name="Ohkuma M."/>
            <person name="Hongoh Y."/>
        </authorList>
    </citation>
    <scope>NUCLEOTIDE SEQUENCE</scope>
    <source>
        <strain evidence="1">RsTa-C01</strain>
    </source>
</reference>
<dbReference type="KEGG" id="ptrh:RsTaC01_0145"/>
<protein>
    <submittedName>
        <fullName evidence="1">Uncharacterized protein</fullName>
    </submittedName>
</protein>